<feature type="region of interest" description="Disordered" evidence="1">
    <location>
        <begin position="69"/>
        <end position="109"/>
    </location>
</feature>
<evidence type="ECO:0000313" key="2">
    <source>
        <dbReference type="EMBL" id="BDU75266.1"/>
    </source>
</evidence>
<reference evidence="2" key="1">
    <citation type="journal article" date="2023" name="Int. J. Syst. Evol. Microbiol.">
        <title>Mesoterricola silvestris gen. nov., sp. nov., Mesoterricola sediminis sp. nov., Geothrix oryzae sp. nov., Geothrix edaphica sp. nov., Geothrix rubra sp. nov., and Geothrix limicola sp. nov., six novel members of Acidobacteriota isolated from soils.</title>
        <authorList>
            <person name="Itoh H."/>
            <person name="Sugisawa Y."/>
            <person name="Mise K."/>
            <person name="Xu Z."/>
            <person name="Kuniyasu M."/>
            <person name="Ushijima N."/>
            <person name="Kawano K."/>
            <person name="Kobayashi E."/>
            <person name="Shiratori Y."/>
            <person name="Masuda Y."/>
            <person name="Senoo K."/>
        </authorList>
    </citation>
    <scope>NUCLEOTIDE SEQUENCE</scope>
    <source>
        <strain evidence="2">W786</strain>
    </source>
</reference>
<dbReference type="Proteomes" id="UP001228113">
    <property type="component" value="Chromosome"/>
</dbReference>
<protein>
    <submittedName>
        <fullName evidence="2">Uncharacterized protein</fullName>
    </submittedName>
</protein>
<dbReference type="KEGG" id="msea:METESE_02240"/>
<accession>A0AA48GLH3</accession>
<name>A0AA48GLH3_9BACT</name>
<evidence type="ECO:0000313" key="3">
    <source>
        <dbReference type="Proteomes" id="UP001228113"/>
    </source>
</evidence>
<dbReference type="EMBL" id="AP027081">
    <property type="protein sequence ID" value="BDU75266.1"/>
    <property type="molecule type" value="Genomic_DNA"/>
</dbReference>
<sequence length="497" mass="52964">MLSRPPGSDLRAFCDVSPISPLEPRARASERKCDRLNSLLAELSPSGPTSPPFPKVKQGAANVLHIGKKFRTDPPSGSTHPYRHPAGVHSNLVGSQSVGQPAPAPGGVRLKARHPSIDLRQGPRDLTQTFRMAPVQEAGKCQEVLGVGQPAKAGGGDPLQEGSKIRGRIPRTREIPQCKVIEFSPRFEGGDFAKQAHRFEPSLTRSSSEFRHPVEGNLAPESTPPPVRAEMHPQDVPEPIAGDAPIGRPDVGGIFQSQIVVSNPLQECSVRKSRQGLPGPWRRAIAEPRNHPWPHVGLGMGVRFADDACPRRHSPDGVGGDGVHQGHVLPGEFGHRVLPALGTEVALANASIPGLDLDPGQGQGLEQPSQRIHHELLVEALTGARMVEPPGSQAGRSTKVRPIPVSIDHEVDRPPVRSGGIQFRVGPQVVFKVVGRGAFIINATIAIQPNPAQQLNAPLSGQLANGPGGFDAPMAISEQSPDHQAIDPVFAAPRNQR</sequence>
<evidence type="ECO:0000256" key="1">
    <source>
        <dbReference type="SAM" id="MobiDB-lite"/>
    </source>
</evidence>
<keyword evidence="3" id="KW-1185">Reference proteome</keyword>
<proteinExistence type="predicted"/>
<organism evidence="2 3">
    <name type="scientific">Mesoterricola sediminis</name>
    <dbReference type="NCBI Taxonomy" id="2927980"/>
    <lineage>
        <taxon>Bacteria</taxon>
        <taxon>Pseudomonadati</taxon>
        <taxon>Acidobacteriota</taxon>
        <taxon>Holophagae</taxon>
        <taxon>Holophagales</taxon>
        <taxon>Holophagaceae</taxon>
        <taxon>Mesoterricola</taxon>
    </lineage>
</organism>
<feature type="region of interest" description="Disordered" evidence="1">
    <location>
        <begin position="203"/>
        <end position="240"/>
    </location>
</feature>
<gene>
    <name evidence="2" type="ORF">METESE_02240</name>
</gene>
<dbReference type="AlphaFoldDB" id="A0AA48GLH3"/>